<gene>
    <name evidence="1" type="ORF">FHK87_09775</name>
</gene>
<name>A0A504JGQ4_9FLAO</name>
<keyword evidence="2" id="KW-1185">Reference proteome</keyword>
<organism evidence="1 2">
    <name type="scientific">Aquimarina algicola</name>
    <dbReference type="NCBI Taxonomy" id="2589995"/>
    <lineage>
        <taxon>Bacteria</taxon>
        <taxon>Pseudomonadati</taxon>
        <taxon>Bacteroidota</taxon>
        <taxon>Flavobacteriia</taxon>
        <taxon>Flavobacteriales</taxon>
        <taxon>Flavobacteriaceae</taxon>
        <taxon>Aquimarina</taxon>
    </lineage>
</organism>
<dbReference type="NCBIfam" id="TIGR04131">
    <property type="entry name" value="Bac_Flav_CTERM"/>
    <property type="match status" value="1"/>
</dbReference>
<dbReference type="RefSeq" id="WP_140592491.1">
    <property type="nucleotide sequence ID" value="NZ_VFWZ01000002.1"/>
</dbReference>
<accession>A0A504JGQ4</accession>
<dbReference type="Proteomes" id="UP000315540">
    <property type="component" value="Unassembled WGS sequence"/>
</dbReference>
<evidence type="ECO:0000313" key="1">
    <source>
        <dbReference type="EMBL" id="TPN87852.1"/>
    </source>
</evidence>
<dbReference type="InterPro" id="IPR026341">
    <property type="entry name" value="T9SS_type_B"/>
</dbReference>
<sequence length="3749" mass="398069">MKTKMHIKIAIMILVVIASNISSISAQIRDPSSVPFQVVPGSTFRVRGELKMIGNGIIGPTRDRFGNTLNANDPVFSDEENGTGYRAYDYVDIDGDPSTFSSSSSFLELPTGCERILYAGLYWSATYYDVNQLNGNLTPIYSRNTQPDPRPAFNTLKFKTPTSGYITIPQSDVRILYDGYPGSINNPNGSPQDTRGPGAINPAWPNIENAVVDMPYHCYADVTALVQAETNPEGDYFVADQRASIGDIHPSNDLVAGWTLVVIYEDPSLPNKFISSNNGVAAISASTGDIDYTYSGFTTLPAPLPVNARFGIGSYEGDKNLRGDDLLMERRTSGIFERLTTTGTVRPPSDDIPNQASNFFDSSISVDGNYVTTKNPGYSDNQLGYDIDIFDIPNSSNRFIGNNQNAVNFRLTTRSDKFQVYVNTFEVEIIEPEMRVTKRVFDGGGTVDITGGDVNLGDSILYRLGIQNIGNEDIENATIRDELPINVNFTGVTFASPGITTNVITDPVTGRQTLEITIDDSVVERFDPEIRIDFGVDIIATCGDLRDACSEFVENVAVSTYTGVISDSTVSGEDSILETDSCRFDVVGTANALIRDDICESDAESAVLCRGEADLEMGTGFTSYEWRDSTGAIVSRDRTFTATAAGIYTVIGRSPDCRDLERTFEVLDGASIPNPIIAIANGLTSNPNANGNIRNCPVTGEDLPEIFLCGASTSLPLDSGFDPASTTIIWERLDPTACPAVTRNPDCPTTDSACEPLWTEVGRGAGFILNPSPDPSAPDPNITGEYRIRVDITGDCEEIYHFNVFQNNVIATVNKIRDIVCGTPGRLQVTGTDISTYEFQVELPDGTTFPTDGSFTNASTTFDAPIPGSYTINARLIGSPAGACTFPLNSVVVDEFTPTITLTPTQPACAEGTNRFGSLRVEIADGQPDYRYIITGPTGFTPRTISGTTDATVDFIDLEPGTYTVEAFADDDDGSTNCFLTDMETINVGTPLDIDVTPTATLQCNPDFQPNPLPTGTEGPFDPDEYIAIVQVSITSTPASGSYEFSTDPTFATLISPVGSGGPNIFNFRFTTTGNFTIYVRDTGSGGSCEASGNTTINPEVRIAATATAVDPECSTELGSIEVDITSGTAPFTFDIDGTAATPATSPTSADGLGIYTFANIDPTTTPVVTISDSISCDEELAPLSFTIPDAIDIDFGTITPLSCSATPTASIVIDDITGGSGNYQYSLDSPTGPFTDAPATPFTITGISGEGTHVLYVRNRLAPTAPPSTPDCMVNESFDIAPLLEVDDVTVTPTSVNCTAQTTEVTLSASPTATYEFNVLPDPATGTGSTGFSSTNTYTFENGVTYTVRARRTDSQCRGRTTFTAPNVPVAEIVNQRQTNPVTCNGGNDGAFEFSVNNSSTADPVTSFDYVITGPGSTNITGTGTTAPVVITGSVTTPIIAGTYTIEITDTSASLGAGSTGCTDTETVVITQPDPITFAIDNIDQDCATNLNEVTIRDVIGGNGPGYTYQISHPTTGDFPAAPVDIATPIGSIPNVPAGDPVPNYTITVFDVTGTCRGTLPLNITPLTAFDAAIADTSDFCLDDGTVSFIINVDATNTGAPPYTYTVSRGGTLVQTATTTPTSPITTNTFTQEGVYEITLTDDEGCEVILTETIAPVLTLRARRVNDLTCDPTSGASNDGRFELTIAGGTANYDITFENTTTTTTGNVALGITSTATPITFDSPDAGNYIFTVRDRSGSTGTRCVATATGELTDRTTPTITADNVRLGCEGDSGTVTITVTGPEAEYFVLFDDNDASTTDTFVQTVSNQIQVPNLPAGTYNFVVRDSRGCRFPETVEVVSPGPIREIRRDVDPITCNDMLVPPTRPGRIEIEIGDRNPSPIIPPTLPLEYTYTLVEESNISTLPLVPATTTSPNPFTFRTNTVAFDDLDAGRYYIFVEDENGCTERLGPYEVASDPNDLTIFATTTTTCPDLVTLDVQVVGGVGPFSIEVFDGPTSIAGPFGPPLAGTPTPSGGAQERNQQITNLPFNTRYRVLIIDNSTSCQYVEFVDPEAPPAEPALLNTNATPISCDDGDPITPLPADGSFSFEIDVSTLGTSPAVTQVSWAVFQFGSGAPATGTNTTGTAAVGATDIPVVVTNLPAGLYYVDVEEVDGTRCPTRFDFEIEVPDPIDSRASDPIIASCDTDVSFSVTTNGGTPTGGSITPDEGYRYAVGARGFTPAAIDFTFTATTVNSTSFTTDGNGDGTTDPLDPADRVEWDIYTRDDNGCIAGPLEIDINVTPGPSIDVNPGFVSNPCDLSDFTMQIEASATALNSAGNIFYGFDDGVNPVVLDEAPPGAPYTFTFPSPGTYDIIVQDNNGCRDTATITIFPRIEITAEFTTPPDCTTAPPLGVVTTTVVSPGSGVVNHTYTLIDNITSAPAVGVTESPAGSGTFINVPAGSYRVRVEDSGMGAPAVICPFETPVSIEAPDTPVIDGSTGVTNVNCNATTPSTTGGTGTDNGSITVSLTSPLDPNATYEYEIIAPPTSLRPRQSSPTFNNLGVDTYTVRVWATVENGPGAADDVVCFDDEDFTIGEPAAVTASASASAYSCDPADSSEQFPVITVEIGGGTIAPGGNYTISYTRPAPLAPVVDEVVVDADPAPGIQHQTIASEPGLYSFTIRDSNNCETTTGTTVPVFDRMNNEMVTVTAPGITCVTGEEVTITVDGGIGPFDFTETTGTSLSQIGVADATIGAMFTLPNPADETRTYRFRITDTSTDCFVEVEHTVDQVDFLEVTGVQARPETCFEGADGQISITVSGYTFDDGTTVTIGGTLNYTIIDPVTSVEVVDGLGGPIAGSSGTLTMTTDPQTFTLPFGATQGNYIIRVAQVGNPMCTEDSDPIVITGPVELELILPPFVTTTCALNDGEFTATTNGAQGDVTYQIVETGATSTDGRFTGLAPVDATTPRTYTVIATDTFTDPLNPTATLTCTDTETIEVRPPIDDLTIVSAIPTAVTCASDPAGITNNNGRIVVTATGTNTPLQYTITPVVSTGPLVLGTESDRQNSPTFDNLSPGDYVINVYDRAGCSRETSPPITITAPNPVTISIDNVTMTSCVVRTSDVTLSATSDAGGPFTFEARDITLRDVISTPTMPIADADRDRFVGTNNTGSFPGLPEGIYQFFVTDSDGCMSERSAPVVVSPPDPLDLTLDTSNTMIVCFGEMTGSVNASTTGGLGSNVYSLTPITAIGGTPTGPATTQNTTLFEGLGAGFYRYQVTSAPDCSDFEDFEITQPMAVFEADPTASDITCNGETDGTIRVEARGGNTNRPYTYVLFDSMGEIVDTASDEENGTTGLHVFEGLPAGTYTLISEDGRGCADIDVDIIINEPPAIVVTIEDITPEVCAGDSDGTVTLSITGGTPDPVTSLPVYFWSRDGVNYESVTDPTNLFIDNLPSGVTTIFIRDFNNSPNCENAREVDIVPGVNLNAELEAVINCPEYDYSDPLNPALIQEESYTVNFNIGEESEGLSIIYTLEGREGTPNPAVNSNLTGTFDVEPGVYEGFMEANSGADVCRRSVGTIRVTEYTPLSIPVAQMTGNSQDPNEYQIIVSGGLQFDREPNYAFYFTILREGITIDQLQESDYTELESNIFTIRETADYVLRVVDANGCEVISVQNLTYINIRIPNYFTPDSPNTSTEERFWYPRQITPNVDDPFFFDDMEVKVFDRYGRLLADFKGDQQGWDGLYQGKQLPSGDYWYTIILNDIDNREFTGHFTLYR</sequence>
<proteinExistence type="predicted"/>
<dbReference type="EMBL" id="VFWZ01000002">
    <property type="protein sequence ID" value="TPN87852.1"/>
    <property type="molecule type" value="Genomic_DNA"/>
</dbReference>
<evidence type="ECO:0000313" key="2">
    <source>
        <dbReference type="Proteomes" id="UP000315540"/>
    </source>
</evidence>
<protein>
    <submittedName>
        <fullName evidence="1">T9SS type B sorting domain-containing protein</fullName>
    </submittedName>
</protein>
<dbReference type="Pfam" id="PF13585">
    <property type="entry name" value="CHU_C"/>
    <property type="match status" value="1"/>
</dbReference>
<dbReference type="OrthoDB" id="607469at2"/>
<reference evidence="1 2" key="1">
    <citation type="submission" date="2019-06" db="EMBL/GenBank/DDBJ databases">
        <authorList>
            <person name="Meng X."/>
        </authorList>
    </citation>
    <scope>NUCLEOTIDE SEQUENCE [LARGE SCALE GENOMIC DNA]</scope>
    <source>
        <strain evidence="1 2">M625</strain>
    </source>
</reference>
<dbReference type="Pfam" id="PF13573">
    <property type="entry name" value="SprB"/>
    <property type="match status" value="4"/>
</dbReference>
<dbReference type="InterPro" id="IPR025667">
    <property type="entry name" value="SprB_repeat"/>
</dbReference>
<comment type="caution">
    <text evidence="1">The sequence shown here is derived from an EMBL/GenBank/DDBJ whole genome shotgun (WGS) entry which is preliminary data.</text>
</comment>